<keyword evidence="2" id="KW-0134">Cell wall</keyword>
<dbReference type="InterPro" id="IPR000209">
    <property type="entry name" value="Peptidase_S8/S53_dom"/>
</dbReference>
<dbReference type="InterPro" id="IPR003137">
    <property type="entry name" value="PA_domain"/>
</dbReference>
<dbReference type="Pfam" id="PF06280">
    <property type="entry name" value="fn3_5"/>
    <property type="match status" value="1"/>
</dbReference>
<dbReference type="InterPro" id="IPR036439">
    <property type="entry name" value="Dockerin_dom_sf"/>
</dbReference>
<dbReference type="Gene3D" id="1.10.1330.10">
    <property type="entry name" value="Dockerin domain"/>
    <property type="match status" value="1"/>
</dbReference>
<evidence type="ECO:0000256" key="5">
    <source>
        <dbReference type="ARBA" id="ARBA00022729"/>
    </source>
</evidence>
<feature type="active site" description="Charge relay system" evidence="8">
    <location>
        <position position="590"/>
    </location>
</feature>
<evidence type="ECO:0000259" key="12">
    <source>
        <dbReference type="PROSITE" id="PS51766"/>
    </source>
</evidence>
<feature type="chain" id="PRO_5046627430" evidence="11">
    <location>
        <begin position="36"/>
        <end position="1344"/>
    </location>
</feature>
<dbReference type="PRINTS" id="PR00723">
    <property type="entry name" value="SUBTILISIN"/>
</dbReference>
<feature type="region of interest" description="Disordered" evidence="10">
    <location>
        <begin position="532"/>
        <end position="553"/>
    </location>
</feature>
<keyword evidence="6 8" id="KW-0378">Hydrolase</keyword>
<sequence>MLNPLTPRRGTARLAAGTVATALGCTLLLPAAATAAPAPDAYDVLDSTTAAQRQALASTLALTAPDEVLVADGVDLSSADRLDVIVMLRQPVASTAIAMAAANGDSLSKADAKAAAKAAQDRFVTFAKGKGLGKRITSTYDEALNAVALSATGDEISVLLDSHDVAGVWPNETITLDLPTEEEAGGLTGGGVTYDEVAALHAEGITGDGIKVGVLDTGIDYLHPALADVYAGGWDAVDGDDDPMETTYADWKASGKVEKVQGSPYYTSHGTHVAGIIAGQDDEFGGRAAWGVAPEAEIYGYRVLGPYGSGSTEDILEGMEHALQDGMDVINMSLGGSYNDHQSVLSVAADNLTLAGVTTVIAAGNDGDGAQTLGSPGTSALAITVGANDSPLTLAATDATVDGVSGDVRLLAQTRDDADLAALELASYPIIDVGDGTWRGYSGKNPTGAVVLIERGATTFNDMVTYAKRRGAVAAIVVNNRPDGHIAYYLGEDATFVPTFSMSAADGAALRAQLAAGAAEVSFGELGSETTEGDTLASFSSRGPVNGTTDIKPEITAPGVSVMSSVPTWHIEPGVELDYAESYARMSGTSMATPFVAGLAALMLEDDPTAAPADVKTRLMNTADGLRDDSGVFESGAGQVDPRQAVHGTADAQVIADLWREDAQGNAHTTDDVSGALVFGMLPQSEPTKTKATIELTNRGSSSVTYTLAVDTENGAGTVDIAGSGVSISTPSKVTVPAGATRPVQVTLEVPAGAEEGTYGGFVTVGQKGEEDLRLPFGFDIDTPEIVGFQMLKPVMSTSTEDVWDPALKLAFGVATPTRVVDLFLVDSATGEDVGYLGALDATLMRDGLLYGPFAWYGGYLPLTGDKDFPISHKEVTVEPGLHSLRVIGTDDAGHRFESTADFYVDNTAPEFTTNLEDDGIYEFANGQSSFALNGSLVDGEVEAIRAAGIDVDQSDNTVQFFSTMTLPTGSTHADETGAFAADVPLYWSPVQSHRFLGMDAAGNIGGLVQSMWFKETQAYVVGRASATEAREGDTVTMSFTTNGADRFGSMTLTAYYNPRDTTPLAAVAQEAFAEYGRIDGEMTTRQTSANAWLLSVPVVFDGEKEYTGDDLPLIDIEFAVPDTAAAETTGFLSVSTYVKNLDGRGVSMQRAYDQVQLMATRGIAAGGFYAQGLLTEAGAPDAELDHSAVGASATLTSVDGQTVAMEIGSDGSLTARVPLTAEDWNAEISLPGHLTAHLALPLSTETADGGLAGTTVSFGASLAAGDVNGDDVVDILDAIAIRDAASTSDRAADINYDGVVDSADLAFVELNWLVRNPTADTVPTPKDKHRGVTLDEVLATFAG</sequence>
<dbReference type="InterPro" id="IPR034213">
    <property type="entry name" value="S8_Vpr-like"/>
</dbReference>
<evidence type="ECO:0000256" key="11">
    <source>
        <dbReference type="SAM" id="SignalP"/>
    </source>
</evidence>
<evidence type="ECO:0000313" key="14">
    <source>
        <dbReference type="Proteomes" id="UP001172738"/>
    </source>
</evidence>
<evidence type="ECO:0000256" key="3">
    <source>
        <dbReference type="ARBA" id="ARBA00022525"/>
    </source>
</evidence>
<dbReference type="PROSITE" id="PS51892">
    <property type="entry name" value="SUBTILASE"/>
    <property type="match status" value="1"/>
</dbReference>
<dbReference type="EMBL" id="JAUHPV010000004">
    <property type="protein sequence ID" value="MDN4472912.1"/>
    <property type="molecule type" value="Genomic_DNA"/>
</dbReference>
<reference evidence="13" key="1">
    <citation type="submission" date="2023-06" db="EMBL/GenBank/DDBJ databases">
        <title>SYSU T00b26.</title>
        <authorList>
            <person name="Gao L."/>
            <person name="Fang B.-Z."/>
            <person name="Li W.-J."/>
        </authorList>
    </citation>
    <scope>NUCLEOTIDE SEQUENCE</scope>
    <source>
        <strain evidence="13">SYSU T00b26</strain>
    </source>
</reference>
<feature type="domain" description="Dockerin" evidence="12">
    <location>
        <begin position="1261"/>
        <end position="1325"/>
    </location>
</feature>
<comment type="similarity">
    <text evidence="1 8 9">Belongs to the peptidase S8 family.</text>
</comment>
<dbReference type="InterPro" id="IPR050131">
    <property type="entry name" value="Peptidase_S8_subtilisin-like"/>
</dbReference>
<dbReference type="Pfam" id="PF00404">
    <property type="entry name" value="Dockerin_1"/>
    <property type="match status" value="1"/>
</dbReference>
<dbReference type="PROSITE" id="PS00137">
    <property type="entry name" value="SUBTILASE_HIS"/>
    <property type="match status" value="1"/>
</dbReference>
<dbReference type="InterPro" id="IPR016134">
    <property type="entry name" value="Dockerin_dom"/>
</dbReference>
<feature type="compositionally biased region" description="Polar residues" evidence="10">
    <location>
        <begin position="537"/>
        <end position="549"/>
    </location>
</feature>
<dbReference type="CDD" id="cd14254">
    <property type="entry name" value="Dockerin_II"/>
    <property type="match status" value="1"/>
</dbReference>
<evidence type="ECO:0000313" key="13">
    <source>
        <dbReference type="EMBL" id="MDN4472912.1"/>
    </source>
</evidence>
<protein>
    <submittedName>
        <fullName evidence="13">S8 family serine peptidase</fullName>
    </submittedName>
</protein>
<dbReference type="InterPro" id="IPR046450">
    <property type="entry name" value="PA_dom_sf"/>
</dbReference>
<evidence type="ECO:0000256" key="7">
    <source>
        <dbReference type="ARBA" id="ARBA00022825"/>
    </source>
</evidence>
<dbReference type="Pfam" id="PF00082">
    <property type="entry name" value="Peptidase_S8"/>
    <property type="match status" value="1"/>
</dbReference>
<feature type="active site" description="Charge relay system" evidence="8">
    <location>
        <position position="269"/>
    </location>
</feature>
<keyword evidence="7 8" id="KW-0720">Serine protease</keyword>
<dbReference type="Gene3D" id="3.40.50.200">
    <property type="entry name" value="Peptidase S8/S53 domain"/>
    <property type="match status" value="1"/>
</dbReference>
<dbReference type="PROSITE" id="PS00138">
    <property type="entry name" value="SUBTILASE_SER"/>
    <property type="match status" value="1"/>
</dbReference>
<dbReference type="InterPro" id="IPR022398">
    <property type="entry name" value="Peptidase_S8_His-AS"/>
</dbReference>
<evidence type="ECO:0000256" key="8">
    <source>
        <dbReference type="PROSITE-ProRule" id="PRU01240"/>
    </source>
</evidence>
<evidence type="ECO:0000256" key="4">
    <source>
        <dbReference type="ARBA" id="ARBA00022670"/>
    </source>
</evidence>
<dbReference type="InterPro" id="IPR036852">
    <property type="entry name" value="Peptidase_S8/S53_dom_sf"/>
</dbReference>
<organism evidence="13 14">
    <name type="scientific">Demequina zhanjiangensis</name>
    <dbReference type="NCBI Taxonomy" id="3051659"/>
    <lineage>
        <taxon>Bacteria</taxon>
        <taxon>Bacillati</taxon>
        <taxon>Actinomycetota</taxon>
        <taxon>Actinomycetes</taxon>
        <taxon>Micrococcales</taxon>
        <taxon>Demequinaceae</taxon>
        <taxon>Demequina</taxon>
    </lineage>
</organism>
<evidence type="ECO:0000256" key="2">
    <source>
        <dbReference type="ARBA" id="ARBA00022512"/>
    </source>
</evidence>
<keyword evidence="14" id="KW-1185">Reference proteome</keyword>
<dbReference type="RefSeq" id="WP_301127929.1">
    <property type="nucleotide sequence ID" value="NZ_JAUHPV010000004.1"/>
</dbReference>
<keyword evidence="3" id="KW-0964">Secreted</keyword>
<dbReference type="Gene3D" id="3.50.30.30">
    <property type="match status" value="1"/>
</dbReference>
<comment type="caution">
    <text evidence="13">The sequence shown here is derived from an EMBL/GenBank/DDBJ whole genome shotgun (WGS) entry which is preliminary data.</text>
</comment>
<dbReference type="InterPro" id="IPR010435">
    <property type="entry name" value="C5a/SBT2-like_Fn3"/>
</dbReference>
<dbReference type="InterPro" id="IPR002105">
    <property type="entry name" value="Dockerin_1_rpt"/>
</dbReference>
<dbReference type="InterPro" id="IPR015500">
    <property type="entry name" value="Peptidase_S8_subtilisin-rel"/>
</dbReference>
<evidence type="ECO:0000256" key="1">
    <source>
        <dbReference type="ARBA" id="ARBA00011073"/>
    </source>
</evidence>
<dbReference type="Pfam" id="PF02225">
    <property type="entry name" value="PA"/>
    <property type="match status" value="1"/>
</dbReference>
<dbReference type="PROSITE" id="PS00136">
    <property type="entry name" value="SUBTILASE_ASP"/>
    <property type="match status" value="1"/>
</dbReference>
<keyword evidence="4 8" id="KW-0645">Protease</keyword>
<dbReference type="PANTHER" id="PTHR43806">
    <property type="entry name" value="PEPTIDASE S8"/>
    <property type="match status" value="1"/>
</dbReference>
<dbReference type="CDD" id="cd07474">
    <property type="entry name" value="Peptidases_S8_subtilisin_Vpr-like"/>
    <property type="match status" value="1"/>
</dbReference>
<dbReference type="SUPFAM" id="SSF52025">
    <property type="entry name" value="PA domain"/>
    <property type="match status" value="1"/>
</dbReference>
<dbReference type="InterPro" id="IPR023827">
    <property type="entry name" value="Peptidase_S8_Asp-AS"/>
</dbReference>
<feature type="active site" description="Charge relay system" evidence="8">
    <location>
        <position position="216"/>
    </location>
</feature>
<dbReference type="PANTHER" id="PTHR43806:SF65">
    <property type="entry name" value="SERINE PROTEASE APRX"/>
    <property type="match status" value="1"/>
</dbReference>
<evidence type="ECO:0000256" key="10">
    <source>
        <dbReference type="SAM" id="MobiDB-lite"/>
    </source>
</evidence>
<evidence type="ECO:0000256" key="6">
    <source>
        <dbReference type="ARBA" id="ARBA00022801"/>
    </source>
</evidence>
<dbReference type="SUPFAM" id="SSF63446">
    <property type="entry name" value="Type I dockerin domain"/>
    <property type="match status" value="1"/>
</dbReference>
<dbReference type="SUPFAM" id="SSF52743">
    <property type="entry name" value="Subtilisin-like"/>
    <property type="match status" value="1"/>
</dbReference>
<name>A0ABT8G1N3_9MICO</name>
<proteinExistence type="inferred from homology"/>
<keyword evidence="5 11" id="KW-0732">Signal</keyword>
<dbReference type="CDD" id="cd02133">
    <property type="entry name" value="PA_C5a_like"/>
    <property type="match status" value="1"/>
</dbReference>
<accession>A0ABT8G1N3</accession>
<dbReference type="Proteomes" id="UP001172738">
    <property type="component" value="Unassembled WGS sequence"/>
</dbReference>
<gene>
    <name evidence="13" type="ORF">QQX04_07890</name>
</gene>
<dbReference type="Gene3D" id="2.60.40.1710">
    <property type="entry name" value="Subtilisin-like superfamily"/>
    <property type="match status" value="1"/>
</dbReference>
<evidence type="ECO:0000256" key="9">
    <source>
        <dbReference type="RuleBase" id="RU003355"/>
    </source>
</evidence>
<dbReference type="InterPro" id="IPR023828">
    <property type="entry name" value="Peptidase_S8_Ser-AS"/>
</dbReference>
<dbReference type="PROSITE" id="PS51766">
    <property type="entry name" value="DOCKERIN"/>
    <property type="match status" value="1"/>
</dbReference>
<feature type="signal peptide" evidence="11">
    <location>
        <begin position="1"/>
        <end position="35"/>
    </location>
</feature>